<dbReference type="InterPro" id="IPR049427">
    <property type="entry name" value="Acyl-ACP_TE_C"/>
</dbReference>
<dbReference type="GO" id="GO:0000036">
    <property type="term" value="F:acyl carrier activity"/>
    <property type="evidence" value="ECO:0007669"/>
    <property type="project" value="TreeGrafter"/>
</dbReference>
<evidence type="ECO:0000256" key="8">
    <source>
        <dbReference type="ARBA" id="ARBA00022946"/>
    </source>
</evidence>
<dbReference type="AlphaFoldDB" id="A0A218VYE1"/>
<evidence type="ECO:0000256" key="7">
    <source>
        <dbReference type="ARBA" id="ARBA00022832"/>
    </source>
</evidence>
<evidence type="ECO:0000256" key="1">
    <source>
        <dbReference type="ARBA" id="ARBA00004229"/>
    </source>
</evidence>
<evidence type="ECO:0000256" key="4">
    <source>
        <dbReference type="ARBA" id="ARBA00022528"/>
    </source>
</evidence>
<evidence type="ECO:0000256" key="9">
    <source>
        <dbReference type="ARBA" id="ARBA00023098"/>
    </source>
</evidence>
<evidence type="ECO:0000313" key="15">
    <source>
        <dbReference type="EMBL" id="OWM65505.1"/>
    </source>
</evidence>
<dbReference type="InterPro" id="IPR045023">
    <property type="entry name" value="FATA/B"/>
</dbReference>
<dbReference type="EC" id="3.1.2.-" evidence="11"/>
<keyword evidence="10 11" id="KW-0275">Fatty acid biosynthesis</keyword>
<feature type="domain" description="Acyl-ACP thioesterase N-terminal hotdog" evidence="13">
    <location>
        <begin position="100"/>
        <end position="232"/>
    </location>
</feature>
<keyword evidence="7 11" id="KW-0276">Fatty acid metabolism</keyword>
<comment type="caution">
    <text evidence="15">The sequence shown here is derived from an EMBL/GenBank/DDBJ whole genome shotgun (WGS) entry which is preliminary data.</text>
</comment>
<protein>
    <recommendedName>
        <fullName evidence="11">Acyl-[acyl-carrier-protein] hydrolase</fullName>
        <ecNumber evidence="11">3.1.2.-</ecNumber>
    </recommendedName>
</protein>
<evidence type="ECO:0000256" key="11">
    <source>
        <dbReference type="RuleBase" id="RU363096"/>
    </source>
</evidence>
<keyword evidence="4 11" id="KW-0150">Chloroplast</keyword>
<dbReference type="CDD" id="cd00586">
    <property type="entry name" value="4HBT"/>
    <property type="match status" value="1"/>
</dbReference>
<proteinExistence type="inferred from homology"/>
<keyword evidence="9 11" id="KW-0443">Lipid metabolism</keyword>
<feature type="domain" description="Acyl-ACP thioesterase-like C-terminal" evidence="14">
    <location>
        <begin position="313"/>
        <end position="394"/>
    </location>
</feature>
<dbReference type="Pfam" id="PF20791">
    <property type="entry name" value="Acyl-ACP_TE_C"/>
    <property type="match status" value="2"/>
</dbReference>
<evidence type="ECO:0000259" key="14">
    <source>
        <dbReference type="Pfam" id="PF20791"/>
    </source>
</evidence>
<gene>
    <name evidence="15" type="ORF">CDL15_Pgr009095</name>
</gene>
<name>A0A218VYE1_PUNGR</name>
<evidence type="ECO:0000256" key="10">
    <source>
        <dbReference type="ARBA" id="ARBA00023160"/>
    </source>
</evidence>
<keyword evidence="3 11" id="KW-0444">Lipid biosynthesis</keyword>
<evidence type="ECO:0000256" key="6">
    <source>
        <dbReference type="ARBA" id="ARBA00022801"/>
    </source>
</evidence>
<evidence type="ECO:0000256" key="12">
    <source>
        <dbReference type="SAM" id="MobiDB-lite"/>
    </source>
</evidence>
<dbReference type="Proteomes" id="UP000197138">
    <property type="component" value="Unassembled WGS sequence"/>
</dbReference>
<feature type="domain" description="Acyl-ACP thioesterase-like C-terminal" evidence="14">
    <location>
        <begin position="262"/>
        <end position="294"/>
    </location>
</feature>
<feature type="region of interest" description="Disordered" evidence="12">
    <location>
        <begin position="346"/>
        <end position="367"/>
    </location>
</feature>
<dbReference type="InterPro" id="IPR002864">
    <property type="entry name" value="Acyl-ACP_thioesterase_NHD"/>
</dbReference>
<dbReference type="GO" id="GO:0016297">
    <property type="term" value="F:fatty acyl-[ACP] hydrolase activity"/>
    <property type="evidence" value="ECO:0007669"/>
    <property type="project" value="InterPro"/>
</dbReference>
<organism evidence="15 16">
    <name type="scientific">Punica granatum</name>
    <name type="common">Pomegranate</name>
    <dbReference type="NCBI Taxonomy" id="22663"/>
    <lineage>
        <taxon>Eukaryota</taxon>
        <taxon>Viridiplantae</taxon>
        <taxon>Streptophyta</taxon>
        <taxon>Embryophyta</taxon>
        <taxon>Tracheophyta</taxon>
        <taxon>Spermatophyta</taxon>
        <taxon>Magnoliopsida</taxon>
        <taxon>eudicotyledons</taxon>
        <taxon>Gunneridae</taxon>
        <taxon>Pentapetalae</taxon>
        <taxon>rosids</taxon>
        <taxon>malvids</taxon>
        <taxon>Myrtales</taxon>
        <taxon>Lythraceae</taxon>
        <taxon>Punica</taxon>
    </lineage>
</organism>
<evidence type="ECO:0000313" key="16">
    <source>
        <dbReference type="Proteomes" id="UP000197138"/>
    </source>
</evidence>
<feature type="compositionally biased region" description="Low complexity" evidence="12">
    <location>
        <begin position="346"/>
        <end position="360"/>
    </location>
</feature>
<comment type="similarity">
    <text evidence="2 11">Belongs to the acyl-ACP thioesterase family.</text>
</comment>
<keyword evidence="8" id="KW-0809">Transit peptide</keyword>
<accession>A0A218VYE1</accession>
<evidence type="ECO:0000256" key="3">
    <source>
        <dbReference type="ARBA" id="ARBA00022516"/>
    </source>
</evidence>
<dbReference type="PANTHER" id="PTHR31727">
    <property type="entry name" value="OLEOYL-ACYL CARRIER PROTEIN THIOESTERASE 1, CHLOROPLASTIC"/>
    <property type="match status" value="1"/>
</dbReference>
<dbReference type="FunFam" id="3.10.129.10:FF:000014">
    <property type="entry name" value="Acyl-[acyl-carrier-protein] hydrolase"/>
    <property type="match status" value="1"/>
</dbReference>
<dbReference type="SUPFAM" id="SSF54637">
    <property type="entry name" value="Thioesterase/thiol ester dehydrase-isomerase"/>
    <property type="match status" value="2"/>
</dbReference>
<evidence type="ECO:0000256" key="2">
    <source>
        <dbReference type="ARBA" id="ARBA00006500"/>
    </source>
</evidence>
<keyword evidence="6 11" id="KW-0378">Hydrolase</keyword>
<sequence length="399" mass="45592">MSQFTSRSPFSPPGESCLAQRLRLLKVGFCSSNNMNWPPRRARLKVMASSGSDQVLDVTDRKKVNGVSMAKENFGLLKDSPISAPLHSCLLGRFVEDRFVYRQTFIIRSYEIGPDKTATMETLMNLLQETALNHVTSSGLAGNGFGATREMSLRKLIWVVTRIHIQVQRYSSWGDVVEIDTWVDAAGKNGMRRDWIIRDYHTKEIITRATSTWVIMNRETRRLSKIPEQVKQEVIPFYLNRLAIPHVENDVDKIDKLTDGTAERIRSGLAPRWSDMDANQHVNNVKYIGWILEFQIEERIPNPDDSVLKQPLLQSVPIKVLEAYHLTSITLEYWRECRQSNLLESLTSTSRTSSATSEGSDGARKRSNPDLEYIHLLRMEADKAEIIRARTEWHSKSGD</sequence>
<dbReference type="Pfam" id="PF01643">
    <property type="entry name" value="Acyl-ACP_TE"/>
    <property type="match status" value="1"/>
</dbReference>
<dbReference type="GO" id="GO:0009507">
    <property type="term" value="C:chloroplast"/>
    <property type="evidence" value="ECO:0007669"/>
    <property type="project" value="UniProtKB-SubCell"/>
</dbReference>
<dbReference type="PANTHER" id="PTHR31727:SF5">
    <property type="entry name" value="ACYL-[ACYL-CARRIER-PROTEIN] HYDROLASE"/>
    <property type="match status" value="1"/>
</dbReference>
<evidence type="ECO:0000259" key="13">
    <source>
        <dbReference type="Pfam" id="PF01643"/>
    </source>
</evidence>
<dbReference type="EMBL" id="MTKT01005615">
    <property type="protein sequence ID" value="OWM65505.1"/>
    <property type="molecule type" value="Genomic_DNA"/>
</dbReference>
<dbReference type="InterPro" id="IPR029069">
    <property type="entry name" value="HotDog_dom_sf"/>
</dbReference>
<keyword evidence="5 11" id="KW-0934">Plastid</keyword>
<evidence type="ECO:0000256" key="5">
    <source>
        <dbReference type="ARBA" id="ARBA00022640"/>
    </source>
</evidence>
<comment type="subcellular location">
    <subcellularLocation>
        <location evidence="1 11">Plastid</location>
        <location evidence="1 11">Chloroplast</location>
    </subcellularLocation>
</comment>
<dbReference type="Gene3D" id="3.10.129.10">
    <property type="entry name" value="Hotdog Thioesterase"/>
    <property type="match status" value="1"/>
</dbReference>
<reference evidence="16" key="1">
    <citation type="journal article" date="2017" name="Plant J.">
        <title>The pomegranate (Punica granatum L.) genome and the genomics of punicalagin biosynthesis.</title>
        <authorList>
            <person name="Qin G."/>
            <person name="Xu C."/>
            <person name="Ming R."/>
            <person name="Tang H."/>
            <person name="Guyot R."/>
            <person name="Kramer E.M."/>
            <person name="Hu Y."/>
            <person name="Yi X."/>
            <person name="Qi Y."/>
            <person name="Xu X."/>
            <person name="Gao Z."/>
            <person name="Pan H."/>
            <person name="Jian J."/>
            <person name="Tian Y."/>
            <person name="Yue Z."/>
            <person name="Xu Y."/>
        </authorList>
    </citation>
    <scope>NUCLEOTIDE SEQUENCE [LARGE SCALE GENOMIC DNA]</scope>
    <source>
        <strain evidence="16">cv. Dabenzi</strain>
    </source>
</reference>
<comment type="function">
    <text evidence="11">Plays an essential role in chain termination during de novo fatty acid synthesis.</text>
</comment>